<evidence type="ECO:0000259" key="11">
    <source>
        <dbReference type="Pfam" id="PF00593"/>
    </source>
</evidence>
<evidence type="ECO:0000256" key="9">
    <source>
        <dbReference type="RuleBase" id="RU003357"/>
    </source>
</evidence>
<dbReference type="EMBL" id="BJYS01000014">
    <property type="protein sequence ID" value="GEO04351.1"/>
    <property type="molecule type" value="Genomic_DNA"/>
</dbReference>
<dbReference type="AlphaFoldDB" id="A0A512AXA2"/>
<dbReference type="InterPro" id="IPR012910">
    <property type="entry name" value="Plug_dom"/>
</dbReference>
<dbReference type="PROSITE" id="PS52016">
    <property type="entry name" value="TONB_DEPENDENT_REC_3"/>
    <property type="match status" value="1"/>
</dbReference>
<evidence type="ECO:0000256" key="10">
    <source>
        <dbReference type="SAM" id="SignalP"/>
    </source>
</evidence>
<keyword evidence="7 8" id="KW-0998">Cell outer membrane</keyword>
<gene>
    <name evidence="13" type="ORF">AAE02nite_20150</name>
</gene>
<dbReference type="InterPro" id="IPR037066">
    <property type="entry name" value="Plug_dom_sf"/>
</dbReference>
<sequence>MKSKILRRILLLNIGFLISHFLSAQAPGVSGRVSSGEDNQPLIGVTVLVKGTTQGASTDLEGKFTVPAKAGDVLVFSYTGFDAQEIPVKNAAEAITVTLKPSAKMLGEVVVVGYGTQSRETLTNSVAKVDTEVLESVPRANVGSALQGTVSGVQVVNSTGQPGAGPVILLRGGASINSPGAPLVIVDGVVRSLNDIASEDIASIELLKDAASTAIYGARANNGVILITTKQGKSGTAQISYKFTGGYNKGREGYKYLGARDYIYYTRLGYLNAGRTLAQVNSSRGLGMLTDPANLATFDIQKLSGSNRGLLAEGWEVMADPYNTSADSIIFRDHGGEIEDLVFRNTYTRDHYISAVGGNEKGKYFASFDYFDEDGVIVGSSYKRYSGVLNGSYKIRPNVEVSTGVTMSTSSQVGVLGGEANTLYRSLAIWPTFNPWIDAAKTQPNPGNSISDGNPLYWLNRAERNNEVNRITVNGAVNWEILPGFYFKGTGNAYLFENLNQSFQKSTQTYANIFANPPSFNNTSRTSTNGFARDFQQQYNGLLNYVRTIGNKHNVDAMVGAEYFSVRSNDMQVLGQNAPTDDIPTANASTIFAAGSNYSNISEYRILSAFGRFNYDYDQRYLFTAVFRRDAVSSLAQDNRAGFFPGMSAGWNIHREPFFQNLGLQKYVSSLKPRVSYGENGNVAGLGRYEVQGVYGLQGNYNGNAGFLNTEFPNPGLRWEKSKTIDVGADIGFLDNRVSVLFDYFDRRTSDLLTNLTLPSYIGFNTVRTNLGTYQNQGYEFTVSADVLRSPSGVNLTIGGNASYIKNKILQLPFNGNERNRQGGIQVYDPKAGEVVWVGGLQEGGRLGDIYGFRQVSIFKDAEEVAAVAGNRTDAIARITGPGLPVGPNGRITPGDVNWEDVDQNNIIDSRDQVYLGNIFPKWTGGFSTTLSYKNFTLYNRFDFAVGHTIYNDLVARTLGNYQGTFNYIDWQKNAWSPTNTETDIPKVYFADQVAGSKQNYTRANNAGSVLNGNNSRFYEKGNYLASREITLSYDVSKSLLARTKLISQARIYTSLNNLFYVTPFSGPSPEPPAVSGSITGIYTGTYPTPRSAVLGVQVSF</sequence>
<dbReference type="GO" id="GO:0009279">
    <property type="term" value="C:cell outer membrane"/>
    <property type="evidence" value="ECO:0007669"/>
    <property type="project" value="UniProtKB-SubCell"/>
</dbReference>
<dbReference type="InterPro" id="IPR008969">
    <property type="entry name" value="CarboxyPept-like_regulatory"/>
</dbReference>
<evidence type="ECO:0000313" key="14">
    <source>
        <dbReference type="Proteomes" id="UP000321532"/>
    </source>
</evidence>
<keyword evidence="5 9" id="KW-0798">TonB box</keyword>
<keyword evidence="2 8" id="KW-0813">Transport</keyword>
<feature type="domain" description="TonB-dependent receptor plug" evidence="12">
    <location>
        <begin position="120"/>
        <end position="224"/>
    </location>
</feature>
<accession>A0A512AXA2</accession>
<evidence type="ECO:0000256" key="6">
    <source>
        <dbReference type="ARBA" id="ARBA00023136"/>
    </source>
</evidence>
<comment type="subcellular location">
    <subcellularLocation>
        <location evidence="1 8">Cell outer membrane</location>
        <topology evidence="1 8">Multi-pass membrane protein</topology>
    </subcellularLocation>
</comment>
<dbReference type="Pfam" id="PF00593">
    <property type="entry name" value="TonB_dep_Rec_b-barrel"/>
    <property type="match status" value="1"/>
</dbReference>
<proteinExistence type="inferred from homology"/>
<evidence type="ECO:0000256" key="8">
    <source>
        <dbReference type="PROSITE-ProRule" id="PRU01360"/>
    </source>
</evidence>
<keyword evidence="4 8" id="KW-0812">Transmembrane</keyword>
<dbReference type="SUPFAM" id="SSF49464">
    <property type="entry name" value="Carboxypeptidase regulatory domain-like"/>
    <property type="match status" value="1"/>
</dbReference>
<comment type="caution">
    <text evidence="13">The sequence shown here is derived from an EMBL/GenBank/DDBJ whole genome shotgun (WGS) entry which is preliminary data.</text>
</comment>
<comment type="similarity">
    <text evidence="8 9">Belongs to the TonB-dependent receptor family.</text>
</comment>
<dbReference type="InterPro" id="IPR000531">
    <property type="entry name" value="Beta-barrel_TonB"/>
</dbReference>
<feature type="chain" id="PRO_5021849238" evidence="10">
    <location>
        <begin position="27"/>
        <end position="1101"/>
    </location>
</feature>
<dbReference type="InterPro" id="IPR023996">
    <property type="entry name" value="TonB-dep_OMP_SusC/RagA"/>
</dbReference>
<keyword evidence="10" id="KW-0732">Signal</keyword>
<evidence type="ECO:0000313" key="13">
    <source>
        <dbReference type="EMBL" id="GEO04351.1"/>
    </source>
</evidence>
<evidence type="ECO:0000256" key="1">
    <source>
        <dbReference type="ARBA" id="ARBA00004571"/>
    </source>
</evidence>
<evidence type="ECO:0000256" key="5">
    <source>
        <dbReference type="ARBA" id="ARBA00023077"/>
    </source>
</evidence>
<feature type="domain" description="TonB-dependent receptor-like beta-barrel" evidence="11">
    <location>
        <begin position="432"/>
        <end position="810"/>
    </location>
</feature>
<evidence type="ECO:0000256" key="4">
    <source>
        <dbReference type="ARBA" id="ARBA00022692"/>
    </source>
</evidence>
<keyword evidence="3 8" id="KW-1134">Transmembrane beta strand</keyword>
<dbReference type="InterPro" id="IPR023997">
    <property type="entry name" value="TonB-dep_OMP_SusC/RagA_CS"/>
</dbReference>
<dbReference type="Gene3D" id="2.170.130.10">
    <property type="entry name" value="TonB-dependent receptor, plug domain"/>
    <property type="match status" value="1"/>
</dbReference>
<dbReference type="NCBIfam" id="TIGR04056">
    <property type="entry name" value="OMP_RagA_SusC"/>
    <property type="match status" value="1"/>
</dbReference>
<dbReference type="OrthoDB" id="9768177at2"/>
<evidence type="ECO:0000256" key="3">
    <source>
        <dbReference type="ARBA" id="ARBA00022452"/>
    </source>
</evidence>
<dbReference type="InterPro" id="IPR036942">
    <property type="entry name" value="Beta-barrel_TonB_sf"/>
</dbReference>
<dbReference type="InterPro" id="IPR039426">
    <property type="entry name" value="TonB-dep_rcpt-like"/>
</dbReference>
<organism evidence="13 14">
    <name type="scientific">Adhaeribacter aerolatus</name>
    <dbReference type="NCBI Taxonomy" id="670289"/>
    <lineage>
        <taxon>Bacteria</taxon>
        <taxon>Pseudomonadati</taxon>
        <taxon>Bacteroidota</taxon>
        <taxon>Cytophagia</taxon>
        <taxon>Cytophagales</taxon>
        <taxon>Hymenobacteraceae</taxon>
        <taxon>Adhaeribacter</taxon>
    </lineage>
</organism>
<evidence type="ECO:0000259" key="12">
    <source>
        <dbReference type="Pfam" id="PF07715"/>
    </source>
</evidence>
<reference evidence="13 14" key="1">
    <citation type="submission" date="2019-07" db="EMBL/GenBank/DDBJ databases">
        <title>Whole genome shotgun sequence of Adhaeribacter aerolatus NBRC 106133.</title>
        <authorList>
            <person name="Hosoyama A."/>
            <person name="Uohara A."/>
            <person name="Ohji S."/>
            <person name="Ichikawa N."/>
        </authorList>
    </citation>
    <scope>NUCLEOTIDE SEQUENCE [LARGE SCALE GENOMIC DNA]</scope>
    <source>
        <strain evidence="13 14">NBRC 106133</strain>
    </source>
</reference>
<dbReference type="SUPFAM" id="SSF56935">
    <property type="entry name" value="Porins"/>
    <property type="match status" value="1"/>
</dbReference>
<dbReference type="Pfam" id="PF07715">
    <property type="entry name" value="Plug"/>
    <property type="match status" value="1"/>
</dbReference>
<dbReference type="Proteomes" id="UP000321532">
    <property type="component" value="Unassembled WGS sequence"/>
</dbReference>
<name>A0A512AXA2_9BACT</name>
<dbReference type="NCBIfam" id="TIGR04057">
    <property type="entry name" value="SusC_RagA_signa"/>
    <property type="match status" value="1"/>
</dbReference>
<dbReference type="Gene3D" id="2.40.170.20">
    <property type="entry name" value="TonB-dependent receptor, beta-barrel domain"/>
    <property type="match status" value="1"/>
</dbReference>
<dbReference type="Gene3D" id="2.60.40.1120">
    <property type="entry name" value="Carboxypeptidase-like, regulatory domain"/>
    <property type="match status" value="1"/>
</dbReference>
<keyword evidence="14" id="KW-1185">Reference proteome</keyword>
<evidence type="ECO:0000256" key="7">
    <source>
        <dbReference type="ARBA" id="ARBA00023237"/>
    </source>
</evidence>
<feature type="signal peptide" evidence="10">
    <location>
        <begin position="1"/>
        <end position="26"/>
    </location>
</feature>
<evidence type="ECO:0000256" key="2">
    <source>
        <dbReference type="ARBA" id="ARBA00022448"/>
    </source>
</evidence>
<dbReference type="RefSeq" id="WP_146897623.1">
    <property type="nucleotide sequence ID" value="NZ_BJYS01000014.1"/>
</dbReference>
<keyword evidence="6 8" id="KW-0472">Membrane</keyword>
<dbReference type="Pfam" id="PF13715">
    <property type="entry name" value="CarbopepD_reg_2"/>
    <property type="match status" value="1"/>
</dbReference>
<protein>
    <submittedName>
        <fullName evidence="13">SusC/RagA family TonB-linked outer membrane protein</fullName>
    </submittedName>
</protein>